<dbReference type="GO" id="GO:0004674">
    <property type="term" value="F:protein serine/threonine kinase activity"/>
    <property type="evidence" value="ECO:0007669"/>
    <property type="project" value="TreeGrafter"/>
</dbReference>
<dbReference type="Proteomes" id="UP000663699">
    <property type="component" value="Chromosome 13"/>
</dbReference>
<dbReference type="PROSITE" id="PS50011">
    <property type="entry name" value="PROTEIN_KINASE_DOM"/>
    <property type="match status" value="1"/>
</dbReference>
<keyword evidence="2" id="KW-0067">ATP-binding</keyword>
<evidence type="ECO:0000259" key="4">
    <source>
        <dbReference type="PROSITE" id="PS50011"/>
    </source>
</evidence>
<protein>
    <recommendedName>
        <fullName evidence="4">Protein kinase domain-containing protein</fullName>
    </recommendedName>
</protein>
<gene>
    <name evidence="5" type="ORF">MERGE_001027</name>
</gene>
<dbReference type="Pfam" id="PF08585">
    <property type="entry name" value="RMI1_N_C"/>
    <property type="match status" value="1"/>
</dbReference>
<dbReference type="Pfam" id="PF00069">
    <property type="entry name" value="Pkinase"/>
    <property type="match status" value="1"/>
</dbReference>
<feature type="domain" description="Protein kinase" evidence="4">
    <location>
        <begin position="50"/>
        <end position="342"/>
    </location>
</feature>
<keyword evidence="1" id="KW-0547">Nucleotide-binding</keyword>
<proteinExistence type="predicted"/>
<dbReference type="PANTHER" id="PTHR24346">
    <property type="entry name" value="MAP/MICROTUBULE AFFINITY-REGULATING KINASE"/>
    <property type="match status" value="1"/>
</dbReference>
<evidence type="ECO:0000256" key="3">
    <source>
        <dbReference type="SAM" id="MobiDB-lite"/>
    </source>
</evidence>
<dbReference type="InterPro" id="IPR011009">
    <property type="entry name" value="Kinase-like_dom_sf"/>
</dbReference>
<dbReference type="GO" id="GO:0005524">
    <property type="term" value="F:ATP binding"/>
    <property type="evidence" value="ECO:0007669"/>
    <property type="project" value="UniProtKB-KW"/>
</dbReference>
<dbReference type="PROSITE" id="PS00108">
    <property type="entry name" value="PROTEIN_KINASE_ST"/>
    <property type="match status" value="1"/>
</dbReference>
<dbReference type="EMBL" id="CP054544">
    <property type="protein sequence ID" value="QSL66644.1"/>
    <property type="molecule type" value="Genomic_DNA"/>
</dbReference>
<dbReference type="AlphaFoldDB" id="A0A899G251"/>
<dbReference type="InterPro" id="IPR008271">
    <property type="entry name" value="Ser/Thr_kinase_AS"/>
</dbReference>
<reference evidence="5" key="1">
    <citation type="submission" date="2020-06" db="EMBL/GenBank/DDBJ databases">
        <title>Genomes of multiple members of Pneumocystis genus reveal paths to human pathogen Pneumocystis jirovecii.</title>
        <authorList>
            <person name="Cisse O.H."/>
            <person name="Ma L."/>
            <person name="Dekker J."/>
            <person name="Khil P."/>
            <person name="Jo J."/>
            <person name="Brenchley J."/>
            <person name="Blair R."/>
            <person name="Pahar B."/>
            <person name="Chabe M."/>
            <person name="Van Rompay K.A."/>
            <person name="Keesler R."/>
            <person name="Sukura A."/>
            <person name="Hirsch V."/>
            <person name="Kutty G."/>
            <person name="Liu Y."/>
            <person name="Peng L."/>
            <person name="Chen J."/>
            <person name="Song J."/>
            <person name="Weissenbacher-Lang C."/>
            <person name="Xu J."/>
            <person name="Upham N.S."/>
            <person name="Stajich J.E."/>
            <person name="Cuomo C.A."/>
            <person name="Cushion M.T."/>
            <person name="Kovacs J.A."/>
        </authorList>
    </citation>
    <scope>NUCLEOTIDE SEQUENCE</scope>
    <source>
        <strain evidence="5">2A</strain>
    </source>
</reference>
<feature type="region of interest" description="Disordered" evidence="3">
    <location>
        <begin position="1"/>
        <end position="24"/>
    </location>
</feature>
<keyword evidence="6" id="KW-1185">Reference proteome</keyword>
<dbReference type="Gene3D" id="1.10.510.10">
    <property type="entry name" value="Transferase(Phosphotransferase) domain 1"/>
    <property type="match status" value="1"/>
</dbReference>
<name>A0A899G251_9ASCO</name>
<dbReference type="InterPro" id="IPR042470">
    <property type="entry name" value="RMI1_N_C_sf"/>
</dbReference>
<sequence>MTAVLRQSPLPPPRTSSLQSQKQGADYLHASPSLNCKMNTGLHETQLGDYILGQTLGEGEFGKVKLGWPKRGLMQLPNGQVRPDVQVAIKLIRKDSINGSRTRLNKIRREVSILRYVCHPNIVKLFDVIETTQYIGIILEYASGGELFDFILVHRYLKDNIASKLFAQLISGVSYLHKKGIVHRDLKLENLLLDRNKNIIVTDFGFANVFDVGDNLNIFHDIDGASERSFKRGDLMHTSCGSPCYAAPELVIGDGCYVGRKVDVWSCGVILYAMLAGYLPFDDDPNNPDGDNINLLYKYIINTPLTFPEYVSVLARDLLKRLLVPDPKRRASLQDITTHPWLIHHIDLFNISPNSLETSVFNALDEKRHVSSSMIPQSKAPFKFNRYVPKRQQTSSMSNNNKRHTVHIDYEPHAQNYNHSFLTEEMPYSKYTSVNDNFNDMMSTLNISLSENALSLDTNYNSASNLATASENNKTIAFIKGPAKVSAISQLNKLPAPPKKPRPTSYQSPVGIFEGSGINLLNSLNINARNKQFKRNTVYIPTSNSTSSKPAFLYEKGDLHVSRAPPSLLPVPAVSKNAELSRPSSPLKYTSNVALGTSMGMSSADDKYVPNKVSNTHKRGSNSISIGAERLFGKILNGNMNHSLFSVSTDKNYKNVPYVTHMDLSTHNESDLTKLNMKRTSKISKTKKMFTTNASENNSTSRWVEETLHQIDVSLNDKQLEQEIMQYLLNSDIKKSLTSQSCLPCDIFDKHNQVLPGPYCLQIIHVRDIGISIFKQLEYLDQFDESGTIKSHNVIWNHLSDTDDDEISCTDKSAPKKICKLLLEDPSGLCVWGIEHKPIKEIHIAINLGTKILLKNILVLRGVLILNPSNITFLGGQIFELQNYFPSGLKNHLKSALYNETS</sequence>
<evidence type="ECO:0000313" key="5">
    <source>
        <dbReference type="EMBL" id="QSL66644.1"/>
    </source>
</evidence>
<dbReference type="SUPFAM" id="SSF56112">
    <property type="entry name" value="Protein kinase-like (PK-like)"/>
    <property type="match status" value="1"/>
</dbReference>
<dbReference type="GO" id="GO:0035556">
    <property type="term" value="P:intracellular signal transduction"/>
    <property type="evidence" value="ECO:0007669"/>
    <property type="project" value="TreeGrafter"/>
</dbReference>
<dbReference type="SMART" id="SM00220">
    <property type="entry name" value="S_TKc"/>
    <property type="match status" value="1"/>
</dbReference>
<dbReference type="FunFam" id="1.10.510.10:FF:000571">
    <property type="entry name" value="Maternal embryonic leucine zipper kinase"/>
    <property type="match status" value="1"/>
</dbReference>
<evidence type="ECO:0000313" key="6">
    <source>
        <dbReference type="Proteomes" id="UP000663699"/>
    </source>
</evidence>
<dbReference type="OrthoDB" id="193931at2759"/>
<dbReference type="InterPro" id="IPR013894">
    <property type="entry name" value="RMI1_OB"/>
</dbReference>
<evidence type="ECO:0000256" key="2">
    <source>
        <dbReference type="ARBA" id="ARBA00022840"/>
    </source>
</evidence>
<dbReference type="InterPro" id="IPR000719">
    <property type="entry name" value="Prot_kinase_dom"/>
</dbReference>
<evidence type="ECO:0000256" key="1">
    <source>
        <dbReference type="ARBA" id="ARBA00022741"/>
    </source>
</evidence>
<dbReference type="GO" id="GO:0005737">
    <property type="term" value="C:cytoplasm"/>
    <property type="evidence" value="ECO:0007669"/>
    <property type="project" value="TreeGrafter"/>
</dbReference>
<dbReference type="Gene3D" id="2.40.50.770">
    <property type="entry name" value="RecQ-mediated genome instability protein Rmi1, C-terminal domain"/>
    <property type="match status" value="1"/>
</dbReference>
<organism evidence="5 6">
    <name type="scientific">Pneumocystis wakefieldiae</name>
    <dbReference type="NCBI Taxonomy" id="38082"/>
    <lineage>
        <taxon>Eukaryota</taxon>
        <taxon>Fungi</taxon>
        <taxon>Dikarya</taxon>
        <taxon>Ascomycota</taxon>
        <taxon>Taphrinomycotina</taxon>
        <taxon>Pneumocystomycetes</taxon>
        <taxon>Pneumocystaceae</taxon>
        <taxon>Pneumocystis</taxon>
    </lineage>
</organism>
<accession>A0A899G251</accession>
<dbReference type="PANTHER" id="PTHR24346:SF110">
    <property type="entry name" value="NON-SPECIFIC SERINE_THREONINE PROTEIN KINASE"/>
    <property type="match status" value="1"/>
</dbReference>
<dbReference type="SMART" id="SM01161">
    <property type="entry name" value="DUF1767"/>
    <property type="match status" value="1"/>
</dbReference>